<keyword evidence="2" id="KW-1133">Transmembrane helix</keyword>
<feature type="region of interest" description="Disordered" evidence="1">
    <location>
        <begin position="229"/>
        <end position="258"/>
    </location>
</feature>
<name>A0ABN2SNU1_9PSEU</name>
<evidence type="ECO:0000256" key="2">
    <source>
        <dbReference type="SAM" id="Phobius"/>
    </source>
</evidence>
<dbReference type="Proteomes" id="UP001501116">
    <property type="component" value="Unassembled WGS sequence"/>
</dbReference>
<organism evidence="4 5">
    <name type="scientific">Amycolatopsis minnesotensis</name>
    <dbReference type="NCBI Taxonomy" id="337894"/>
    <lineage>
        <taxon>Bacteria</taxon>
        <taxon>Bacillati</taxon>
        <taxon>Actinomycetota</taxon>
        <taxon>Actinomycetes</taxon>
        <taxon>Pseudonocardiales</taxon>
        <taxon>Pseudonocardiaceae</taxon>
        <taxon>Amycolatopsis</taxon>
    </lineage>
</organism>
<accession>A0ABN2SNU1</accession>
<gene>
    <name evidence="4" type="ORF">GCM10009754_79460</name>
</gene>
<feature type="transmembrane region" description="Helical" evidence="2">
    <location>
        <begin position="200"/>
        <end position="219"/>
    </location>
</feature>
<evidence type="ECO:0000256" key="1">
    <source>
        <dbReference type="SAM" id="MobiDB-lite"/>
    </source>
</evidence>
<reference evidence="4 5" key="1">
    <citation type="journal article" date="2019" name="Int. J. Syst. Evol. Microbiol.">
        <title>The Global Catalogue of Microorganisms (GCM) 10K type strain sequencing project: providing services to taxonomists for standard genome sequencing and annotation.</title>
        <authorList>
            <consortium name="The Broad Institute Genomics Platform"/>
            <consortium name="The Broad Institute Genome Sequencing Center for Infectious Disease"/>
            <person name="Wu L."/>
            <person name="Ma J."/>
        </authorList>
    </citation>
    <scope>NUCLEOTIDE SEQUENCE [LARGE SCALE GENOMIC DNA]</scope>
    <source>
        <strain evidence="4 5">JCM 14545</strain>
    </source>
</reference>
<keyword evidence="5" id="KW-1185">Reference proteome</keyword>
<feature type="signal peptide" evidence="3">
    <location>
        <begin position="1"/>
        <end position="25"/>
    </location>
</feature>
<evidence type="ECO:0000256" key="3">
    <source>
        <dbReference type="SAM" id="SignalP"/>
    </source>
</evidence>
<sequence length="258" mass="27841">MRSVPRLLTAVLVAIGFAVSACGSADTPDPEPNLLREYWESAAVKNDRLPGYGEAPEDRKANLAAYYSPERLLARLLGVFDCTDKPDTERHGGTYFDTFCDLTGTVRSAVRNAGGDPEDISGRVALVKHPDGALELMTLFVANGKVIDANGETYPGLEEFRARNDLLGPDDVMLVPRNLAQEHGENELVTVYGHTRWAGWPWLFGGAGVLVLIVVLLLIRNRVRLARRRNAQDSGGAPPSSPDAAAHTPQDPPASATS</sequence>
<feature type="chain" id="PRO_5047473961" description="Lipoprotein" evidence="3">
    <location>
        <begin position="26"/>
        <end position="258"/>
    </location>
</feature>
<dbReference type="PROSITE" id="PS51257">
    <property type="entry name" value="PROKAR_LIPOPROTEIN"/>
    <property type="match status" value="1"/>
</dbReference>
<evidence type="ECO:0000313" key="4">
    <source>
        <dbReference type="EMBL" id="GAA1989314.1"/>
    </source>
</evidence>
<evidence type="ECO:0008006" key="6">
    <source>
        <dbReference type="Google" id="ProtNLM"/>
    </source>
</evidence>
<comment type="caution">
    <text evidence="4">The sequence shown here is derived from an EMBL/GenBank/DDBJ whole genome shotgun (WGS) entry which is preliminary data.</text>
</comment>
<keyword evidence="2" id="KW-0472">Membrane</keyword>
<dbReference type="EMBL" id="BAAANN010000051">
    <property type="protein sequence ID" value="GAA1989314.1"/>
    <property type="molecule type" value="Genomic_DNA"/>
</dbReference>
<keyword evidence="2" id="KW-0812">Transmembrane</keyword>
<feature type="compositionally biased region" description="Low complexity" evidence="1">
    <location>
        <begin position="233"/>
        <end position="246"/>
    </location>
</feature>
<evidence type="ECO:0000313" key="5">
    <source>
        <dbReference type="Proteomes" id="UP001501116"/>
    </source>
</evidence>
<proteinExistence type="predicted"/>
<keyword evidence="3" id="KW-0732">Signal</keyword>
<protein>
    <recommendedName>
        <fullName evidence="6">Lipoprotein</fullName>
    </recommendedName>
</protein>